<dbReference type="AlphaFoldDB" id="A0A2I4BDX5"/>
<dbReference type="FunCoup" id="A0A2I4BDX5">
    <property type="interactions" value="1"/>
</dbReference>
<dbReference type="RefSeq" id="XP_013865940.1">
    <property type="nucleotide sequence ID" value="XM_014010486.1"/>
</dbReference>
<protein>
    <submittedName>
        <fullName evidence="4">Uncharacterized protein si:ch73-127m5.2</fullName>
    </submittedName>
</protein>
<evidence type="ECO:0000313" key="3">
    <source>
        <dbReference type="Proteomes" id="UP000192220"/>
    </source>
</evidence>
<feature type="domain" description="Transcription factor AP-2 C-terminal" evidence="2">
    <location>
        <begin position="125"/>
        <end position="249"/>
    </location>
</feature>
<dbReference type="OrthoDB" id="8616028at2759"/>
<accession>A0A2I4BDX5</accession>
<evidence type="ECO:0000259" key="2">
    <source>
        <dbReference type="Pfam" id="PF03299"/>
    </source>
</evidence>
<keyword evidence="3" id="KW-1185">Reference proteome</keyword>
<evidence type="ECO:0000313" key="4">
    <source>
        <dbReference type="RefSeq" id="XP_013865940.1"/>
    </source>
</evidence>
<name>A0A2I4BDX5_AUSLI</name>
<dbReference type="KEGG" id="alim:106519016"/>
<dbReference type="InParanoid" id="A0A2I4BDX5"/>
<organism evidence="3 4">
    <name type="scientific">Austrofundulus limnaeus</name>
    <name type="common">Annual killifish</name>
    <dbReference type="NCBI Taxonomy" id="52670"/>
    <lineage>
        <taxon>Eukaryota</taxon>
        <taxon>Metazoa</taxon>
        <taxon>Chordata</taxon>
        <taxon>Craniata</taxon>
        <taxon>Vertebrata</taxon>
        <taxon>Euteleostomi</taxon>
        <taxon>Actinopterygii</taxon>
        <taxon>Neopterygii</taxon>
        <taxon>Teleostei</taxon>
        <taxon>Neoteleostei</taxon>
        <taxon>Acanthomorphata</taxon>
        <taxon>Ovalentaria</taxon>
        <taxon>Atherinomorphae</taxon>
        <taxon>Cyprinodontiformes</taxon>
        <taxon>Rivulidae</taxon>
        <taxon>Austrofundulus</taxon>
    </lineage>
</organism>
<dbReference type="InterPro" id="IPR013854">
    <property type="entry name" value="TF_AP2_C"/>
</dbReference>
<evidence type="ECO:0000256" key="1">
    <source>
        <dbReference type="SAM" id="MobiDB-lite"/>
    </source>
</evidence>
<proteinExistence type="predicted"/>
<gene>
    <name evidence="4" type="primary">si:ch73-127m5.2</name>
</gene>
<dbReference type="Pfam" id="PF03299">
    <property type="entry name" value="TF_AP-2"/>
    <property type="match status" value="1"/>
</dbReference>
<feature type="region of interest" description="Disordered" evidence="1">
    <location>
        <begin position="310"/>
        <end position="371"/>
    </location>
</feature>
<dbReference type="Proteomes" id="UP000192220">
    <property type="component" value="Unplaced"/>
</dbReference>
<feature type="compositionally biased region" description="Polar residues" evidence="1">
    <location>
        <begin position="349"/>
        <end position="371"/>
    </location>
</feature>
<sequence>MDPSGRVVGLDGQGNMVFTVVKPLMSIFQVSSEQGNSISAGGMGMQGLSENALVPSQAQGQALLDQNQVEMLDIQHQMQGSAPLQTENVPQHQELPPDLSANSEPATEMPFAEVSSLLDPNMKGSKARKYLISYDEIKRRLQAPEKMSLRSLAAYTRVSRGPASKKTLLESLNVLGLTPSTTTSVSSSFSKLTEGDTRALCEDMNDFAHDYIDYGNMAKQLIPETNTVQHWSKIIETKNHLEDMRKCFKDPVNSGAFDNVTHGLGLGMLDVALDMVIMVIEQQIRILSGAAASDPADSGLPMRRIRRRHRKMHPCDGDKSHKLSGGAKEPGKILIKSKERARAKKKTGQETGFSGPAETQTEQGQPDNMENNVLTLVSVGYEAVSSGLGADGTV</sequence>
<reference evidence="4" key="1">
    <citation type="submission" date="2025-08" db="UniProtKB">
        <authorList>
            <consortium name="RefSeq"/>
        </authorList>
    </citation>
    <scope>IDENTIFICATION</scope>
    <source>
        <strain evidence="4">Quisiro</strain>
        <tissue evidence="4">Liver</tissue>
    </source>
</reference>